<dbReference type="InterPro" id="IPR043502">
    <property type="entry name" value="DNA/RNA_pol_sf"/>
</dbReference>
<dbReference type="Pfam" id="PF17921">
    <property type="entry name" value="Integrase_H2C2"/>
    <property type="match status" value="1"/>
</dbReference>
<evidence type="ECO:0000259" key="8">
    <source>
        <dbReference type="Pfam" id="PF17921"/>
    </source>
</evidence>
<dbReference type="Pfam" id="PF17917">
    <property type="entry name" value="RT_RNaseH"/>
    <property type="match status" value="1"/>
</dbReference>
<dbReference type="SUPFAM" id="SSF56672">
    <property type="entry name" value="DNA/RNA polymerases"/>
    <property type="match status" value="1"/>
</dbReference>
<dbReference type="Gene3D" id="1.10.340.70">
    <property type="match status" value="1"/>
</dbReference>
<dbReference type="Gene3D" id="3.30.70.270">
    <property type="match status" value="1"/>
</dbReference>
<dbReference type="AlphaFoldDB" id="A0A438I2L2"/>
<keyword evidence="1" id="KW-0808">Transferase</keyword>
<keyword evidence="4" id="KW-0255">Endonuclease</keyword>
<keyword evidence="3" id="KW-0540">Nuclease</keyword>
<keyword evidence="2" id="KW-0548">Nucleotidyltransferase</keyword>
<proteinExistence type="predicted"/>
<name>A0A438I2L2_VITVI</name>
<reference evidence="9 10" key="1">
    <citation type="journal article" date="2018" name="PLoS Genet.">
        <title>Population sequencing reveals clonal diversity and ancestral inbreeding in the grapevine cultivar Chardonnay.</title>
        <authorList>
            <person name="Roach M.J."/>
            <person name="Johnson D.L."/>
            <person name="Bohlmann J."/>
            <person name="van Vuuren H.J."/>
            <person name="Jones S.J."/>
            <person name="Pretorius I.S."/>
            <person name="Schmidt S.A."/>
            <person name="Borneman A.R."/>
        </authorList>
    </citation>
    <scope>NUCLEOTIDE SEQUENCE [LARGE SCALE GENOMIC DNA]</scope>
    <source>
        <strain evidence="10">cv. Chardonnay</strain>
        <tissue evidence="9">Leaf</tissue>
    </source>
</reference>
<evidence type="ECO:0000313" key="10">
    <source>
        <dbReference type="Proteomes" id="UP000288805"/>
    </source>
</evidence>
<dbReference type="GO" id="GO:0003964">
    <property type="term" value="F:RNA-directed DNA polymerase activity"/>
    <property type="evidence" value="ECO:0007669"/>
    <property type="project" value="UniProtKB-KW"/>
</dbReference>
<evidence type="ECO:0000256" key="5">
    <source>
        <dbReference type="ARBA" id="ARBA00022801"/>
    </source>
</evidence>
<dbReference type="EMBL" id="QGNW01000150">
    <property type="protein sequence ID" value="RVW90958.1"/>
    <property type="molecule type" value="Genomic_DNA"/>
</dbReference>
<dbReference type="Proteomes" id="UP000288805">
    <property type="component" value="Unassembled WGS sequence"/>
</dbReference>
<protein>
    <submittedName>
        <fullName evidence="9">Retrovirus-related Pol polyprotein from transposon 17.6</fullName>
    </submittedName>
</protein>
<comment type="caution">
    <text evidence="9">The sequence shown here is derived from an EMBL/GenBank/DDBJ whole genome shotgun (WGS) entry which is preliminary data.</text>
</comment>
<feature type="domain" description="Reverse transcriptase RNase H-like" evidence="7">
    <location>
        <begin position="112"/>
        <end position="197"/>
    </location>
</feature>
<evidence type="ECO:0000256" key="1">
    <source>
        <dbReference type="ARBA" id="ARBA00022679"/>
    </source>
</evidence>
<dbReference type="PANTHER" id="PTHR35046:SF9">
    <property type="entry name" value="RNA-DIRECTED DNA POLYMERASE"/>
    <property type="match status" value="1"/>
</dbReference>
<sequence>MVYLLFEELNIKSIFCPMLPFQTDQPIKAILSRQRSYKGTCELMEKGKEKLFANLKKCTFCTDKLVFLGFVMSAQGIQVDEEKIHAIQDWLSPTSVSHVRSFHGLASFTGGMGIGAILMQRGRPIAYFNKKLSGAALNYPTCDKELYVLVQALKTWQHYLWPKEFVIHIDHESLKHLKGQHKLNRRHARWVEFIRTFPYVIRYKQGKENIVVDALSRRESHGGGLMGHFGVAKTLAILQEHFYWPHMKRDVERICGRCVTCLPRSKRGKDSIFVVVDRFSKTFHSMSQNR</sequence>
<dbReference type="InterPro" id="IPR041373">
    <property type="entry name" value="RT_RNaseH"/>
</dbReference>
<dbReference type="GO" id="GO:0004519">
    <property type="term" value="F:endonuclease activity"/>
    <property type="evidence" value="ECO:0007669"/>
    <property type="project" value="UniProtKB-KW"/>
</dbReference>
<evidence type="ECO:0000256" key="3">
    <source>
        <dbReference type="ARBA" id="ARBA00022722"/>
    </source>
</evidence>
<evidence type="ECO:0000256" key="4">
    <source>
        <dbReference type="ARBA" id="ARBA00022759"/>
    </source>
</evidence>
<dbReference type="InterPro" id="IPR043128">
    <property type="entry name" value="Rev_trsase/Diguanyl_cyclase"/>
</dbReference>
<keyword evidence="6" id="KW-0695">RNA-directed DNA polymerase</keyword>
<dbReference type="PANTHER" id="PTHR35046">
    <property type="entry name" value="ZINC KNUCKLE (CCHC-TYPE) FAMILY PROTEIN"/>
    <property type="match status" value="1"/>
</dbReference>
<dbReference type="CDD" id="cd09274">
    <property type="entry name" value="RNase_HI_RT_Ty3"/>
    <property type="match status" value="1"/>
</dbReference>
<evidence type="ECO:0000256" key="6">
    <source>
        <dbReference type="ARBA" id="ARBA00022918"/>
    </source>
</evidence>
<organism evidence="9 10">
    <name type="scientific">Vitis vinifera</name>
    <name type="common">Grape</name>
    <dbReference type="NCBI Taxonomy" id="29760"/>
    <lineage>
        <taxon>Eukaryota</taxon>
        <taxon>Viridiplantae</taxon>
        <taxon>Streptophyta</taxon>
        <taxon>Embryophyta</taxon>
        <taxon>Tracheophyta</taxon>
        <taxon>Spermatophyta</taxon>
        <taxon>Magnoliopsida</taxon>
        <taxon>eudicotyledons</taxon>
        <taxon>Gunneridae</taxon>
        <taxon>Pentapetalae</taxon>
        <taxon>rosids</taxon>
        <taxon>Vitales</taxon>
        <taxon>Vitaceae</taxon>
        <taxon>Viteae</taxon>
        <taxon>Vitis</taxon>
    </lineage>
</organism>
<dbReference type="InterPro" id="IPR041588">
    <property type="entry name" value="Integrase_H2C2"/>
</dbReference>
<dbReference type="GO" id="GO:0016787">
    <property type="term" value="F:hydrolase activity"/>
    <property type="evidence" value="ECO:0007669"/>
    <property type="project" value="UniProtKB-KW"/>
</dbReference>
<gene>
    <name evidence="9" type="primary">pol_2157</name>
    <name evidence="9" type="ORF">CK203_044196</name>
</gene>
<evidence type="ECO:0000313" key="9">
    <source>
        <dbReference type="EMBL" id="RVW90958.1"/>
    </source>
</evidence>
<feature type="domain" description="Integrase zinc-binding" evidence="8">
    <location>
        <begin position="218"/>
        <end position="264"/>
    </location>
</feature>
<accession>A0A438I2L2</accession>
<keyword evidence="5" id="KW-0378">Hydrolase</keyword>
<evidence type="ECO:0000259" key="7">
    <source>
        <dbReference type="Pfam" id="PF17917"/>
    </source>
</evidence>
<evidence type="ECO:0000256" key="2">
    <source>
        <dbReference type="ARBA" id="ARBA00022695"/>
    </source>
</evidence>